<feature type="domain" description="Protein kinase" evidence="2">
    <location>
        <begin position="275"/>
        <end position="517"/>
    </location>
</feature>
<dbReference type="GO" id="GO:0004672">
    <property type="term" value="F:protein kinase activity"/>
    <property type="evidence" value="ECO:0007669"/>
    <property type="project" value="InterPro"/>
</dbReference>
<feature type="region of interest" description="Disordered" evidence="1">
    <location>
        <begin position="250"/>
        <end position="270"/>
    </location>
</feature>
<evidence type="ECO:0000259" key="2">
    <source>
        <dbReference type="PROSITE" id="PS50011"/>
    </source>
</evidence>
<dbReference type="PROSITE" id="PS00109">
    <property type="entry name" value="PROTEIN_KINASE_TYR"/>
    <property type="match status" value="1"/>
</dbReference>
<dbReference type="InterPro" id="IPR000719">
    <property type="entry name" value="Prot_kinase_dom"/>
</dbReference>
<dbReference type="PROSITE" id="PS50011">
    <property type="entry name" value="PROTEIN_KINASE_DOM"/>
    <property type="match status" value="1"/>
</dbReference>
<dbReference type="GO" id="GO:0005524">
    <property type="term" value="F:ATP binding"/>
    <property type="evidence" value="ECO:0007669"/>
    <property type="project" value="InterPro"/>
</dbReference>
<dbReference type="Gene3D" id="1.10.510.10">
    <property type="entry name" value="Transferase(Phosphotransferase) domain 1"/>
    <property type="match status" value="1"/>
</dbReference>
<dbReference type="SUPFAM" id="SSF56112">
    <property type="entry name" value="Protein kinase-like (PK-like)"/>
    <property type="match status" value="1"/>
</dbReference>
<evidence type="ECO:0000256" key="1">
    <source>
        <dbReference type="SAM" id="MobiDB-lite"/>
    </source>
</evidence>
<gene>
    <name evidence="3" type="ORF">NLJ89_g1625</name>
</gene>
<evidence type="ECO:0000313" key="4">
    <source>
        <dbReference type="Proteomes" id="UP001148786"/>
    </source>
</evidence>
<dbReference type="OrthoDB" id="2521594at2759"/>
<evidence type="ECO:0000313" key="3">
    <source>
        <dbReference type="EMBL" id="KAJ3515655.1"/>
    </source>
</evidence>
<protein>
    <recommendedName>
        <fullName evidence="2">Protein kinase domain-containing protein</fullName>
    </recommendedName>
</protein>
<dbReference type="Pfam" id="PF00069">
    <property type="entry name" value="Pkinase"/>
    <property type="match status" value="1"/>
</dbReference>
<organism evidence="3 4">
    <name type="scientific">Agrocybe chaxingu</name>
    <dbReference type="NCBI Taxonomy" id="84603"/>
    <lineage>
        <taxon>Eukaryota</taxon>
        <taxon>Fungi</taxon>
        <taxon>Dikarya</taxon>
        <taxon>Basidiomycota</taxon>
        <taxon>Agaricomycotina</taxon>
        <taxon>Agaricomycetes</taxon>
        <taxon>Agaricomycetidae</taxon>
        <taxon>Agaricales</taxon>
        <taxon>Agaricineae</taxon>
        <taxon>Strophariaceae</taxon>
        <taxon>Agrocybe</taxon>
    </lineage>
</organism>
<dbReference type="AlphaFoldDB" id="A0A9W8MZQ0"/>
<reference evidence="3" key="1">
    <citation type="submission" date="2022-07" db="EMBL/GenBank/DDBJ databases">
        <title>Genome Sequence of Agrocybe chaxingu.</title>
        <authorList>
            <person name="Buettner E."/>
        </authorList>
    </citation>
    <scope>NUCLEOTIDE SEQUENCE</scope>
    <source>
        <strain evidence="3">MP-N11</strain>
    </source>
</reference>
<sequence>MYFSPQHPKWSGSLFCFDVPGNDRNPGFCQEVGLTVSPLDKVLTEDGISIPKHLLDVLQPLSKARAHFAIWEVFSLTRAAKALLGALGPLHRFPWMTTGTQGHSILLPFRTPPPDARIGITSQLATTEPVTPVEPSTTNKEQLTNKVFQTAPRVGTRRSGRKIYTPSPEQHMQRAWTRAAETDSTFIVFHCGRYERIGIRHRGTQTLYLSELIDTVLCSDPTYRSLQVALLLAIVKDMLDRSDALDWEEGDDASARAKKRRREVEPEDGVQLKRQKLSPDMGLGCDPSSTNALTLEDLEQELEPRMLAVVYLNYTCYRSPTPSSFHRVAPACTSDLLQQTHKKQQRKFSPSQYFTLLLGKPLAEGAIGVVLKLAFGKDEQEKLWHEYKVYQHMWQNKEMKGIVRVFGLFQDAETGTLALMMEHGGISATMREAAHTGQISVLHLTTEERDSLVSALTSIHDAGVVHGDFRTDNIVIDNSNQFRIIDFDRAIFEDPKTSGRMVLEMDELNELVEVDDR</sequence>
<dbReference type="Proteomes" id="UP001148786">
    <property type="component" value="Unassembled WGS sequence"/>
</dbReference>
<proteinExistence type="predicted"/>
<dbReference type="EMBL" id="JANKHO010000086">
    <property type="protein sequence ID" value="KAJ3515655.1"/>
    <property type="molecule type" value="Genomic_DNA"/>
</dbReference>
<name>A0A9W8MZQ0_9AGAR</name>
<dbReference type="InterPro" id="IPR011009">
    <property type="entry name" value="Kinase-like_dom_sf"/>
</dbReference>
<dbReference type="InterPro" id="IPR008266">
    <property type="entry name" value="Tyr_kinase_AS"/>
</dbReference>
<keyword evidence="4" id="KW-1185">Reference proteome</keyword>
<accession>A0A9W8MZQ0</accession>
<comment type="caution">
    <text evidence="3">The sequence shown here is derived from an EMBL/GenBank/DDBJ whole genome shotgun (WGS) entry which is preliminary data.</text>
</comment>